<dbReference type="GO" id="GO:0005783">
    <property type="term" value="C:endoplasmic reticulum"/>
    <property type="evidence" value="ECO:0007669"/>
    <property type="project" value="TreeGrafter"/>
</dbReference>
<evidence type="ECO:0000259" key="5">
    <source>
        <dbReference type="PROSITE" id="PS51685"/>
    </source>
</evidence>
<evidence type="ECO:0000313" key="7">
    <source>
        <dbReference type="Proteomes" id="UP000053342"/>
    </source>
</evidence>
<accession>A0A0D2B0I9</accession>
<evidence type="ECO:0000256" key="2">
    <source>
        <dbReference type="ARBA" id="ARBA00038188"/>
    </source>
</evidence>
<dbReference type="InterPro" id="IPR029063">
    <property type="entry name" value="SAM-dependent_MTases_sf"/>
</dbReference>
<dbReference type="STRING" id="215243.A0A0D2B0I9"/>
<feature type="domain" description="SAM-dependent methyltransferase Erg6/SMT-type" evidence="5">
    <location>
        <begin position="71"/>
        <end position="276"/>
    </location>
</feature>
<dbReference type="GO" id="GO:0003838">
    <property type="term" value="F:sterol 24-C-methyltransferase activity"/>
    <property type="evidence" value="ECO:0007669"/>
    <property type="project" value="TreeGrafter"/>
</dbReference>
<dbReference type="VEuPathDB" id="FungiDB:PV06_03975"/>
<dbReference type="EMBL" id="KN847334">
    <property type="protein sequence ID" value="KIW45596.1"/>
    <property type="molecule type" value="Genomic_DNA"/>
</dbReference>
<feature type="region of interest" description="Disordered" evidence="4">
    <location>
        <begin position="287"/>
        <end position="352"/>
    </location>
</feature>
<dbReference type="InterPro" id="IPR013705">
    <property type="entry name" value="Sterol_MeTrfase_C"/>
</dbReference>
<comment type="similarity">
    <text evidence="2 3">Belongs to the class I-like SAM-binding methyltransferase superfamily. Erg6/SMT family.</text>
</comment>
<reference evidence="6 7" key="1">
    <citation type="submission" date="2015-01" db="EMBL/GenBank/DDBJ databases">
        <title>The Genome Sequence of Exophiala oligosperma CBS72588.</title>
        <authorList>
            <consortium name="The Broad Institute Genomics Platform"/>
            <person name="Cuomo C."/>
            <person name="de Hoog S."/>
            <person name="Gorbushina A."/>
            <person name="Stielow B."/>
            <person name="Teixiera M."/>
            <person name="Abouelleil A."/>
            <person name="Chapman S.B."/>
            <person name="Priest M."/>
            <person name="Young S.K."/>
            <person name="Wortman J."/>
            <person name="Nusbaum C."/>
            <person name="Birren B."/>
        </authorList>
    </citation>
    <scope>NUCLEOTIDE SEQUENCE [LARGE SCALE GENOMIC DNA]</scope>
    <source>
        <strain evidence="6 7">CBS 72588</strain>
    </source>
</reference>
<organism evidence="6 7">
    <name type="scientific">Exophiala oligosperma</name>
    <dbReference type="NCBI Taxonomy" id="215243"/>
    <lineage>
        <taxon>Eukaryota</taxon>
        <taxon>Fungi</taxon>
        <taxon>Dikarya</taxon>
        <taxon>Ascomycota</taxon>
        <taxon>Pezizomycotina</taxon>
        <taxon>Eurotiomycetes</taxon>
        <taxon>Chaetothyriomycetidae</taxon>
        <taxon>Chaetothyriales</taxon>
        <taxon>Herpotrichiellaceae</taxon>
        <taxon>Exophiala</taxon>
    </lineage>
</organism>
<feature type="compositionally biased region" description="Acidic residues" evidence="4">
    <location>
        <begin position="28"/>
        <end position="38"/>
    </location>
</feature>
<protein>
    <recommendedName>
        <fullName evidence="5">SAM-dependent methyltransferase Erg6/SMT-type domain-containing protein</fullName>
    </recommendedName>
</protein>
<dbReference type="InterPro" id="IPR030384">
    <property type="entry name" value="MeTrfase_SMT"/>
</dbReference>
<feature type="region of interest" description="Disordered" evidence="4">
    <location>
        <begin position="25"/>
        <end position="62"/>
    </location>
</feature>
<dbReference type="GO" id="GO:0016126">
    <property type="term" value="P:sterol biosynthetic process"/>
    <property type="evidence" value="ECO:0007669"/>
    <property type="project" value="TreeGrafter"/>
</dbReference>
<dbReference type="GeneID" id="27356049"/>
<keyword evidence="3" id="KW-0489">Methyltransferase</keyword>
<dbReference type="Proteomes" id="UP000053342">
    <property type="component" value="Unassembled WGS sequence"/>
</dbReference>
<sequence length="461" mass="52338">MSSRNYPALHEKDFKMVVSEYTMHFEGTGDEDDDDDDNNNNKDQTTCPSRQQRDDNSSGREKDAVHFSDSYYEFATAAYEMNWSTRFHYAPFSPTDTLHSAQCFYEHRVALLLGLKPGMKVLDVGCGIGGPAREMARFTGCEVVGMSINQAQIDRAIRLTAEEGLTDKCTFVRGDFLNMPFAPNCFDAAFAIEATCHSPSLCAVYTETCRVLKPGATFLVSEWVLTPEFDPSNAKHVDMRRRIERGNGVVNLHTSLEAREAMLSSGFDPEHEENFANYHDYLRRRRGTAPNNQTVIEDEGGVQRRQRRRQQQITSPVLVPFSSSPSPATSSSSTWSSPPNYRPAPPSSSISTTVWASPKHREWWWMLQGRTGLATTWTDWWTTWKMSPWARRACYFLVWSLEKMGYRRARGVCEAMDTMALCVDSVAEAGREGIFSPAWWFLGRKEKKTPRDLNNIQSIAQ</sequence>
<dbReference type="Pfam" id="PF13847">
    <property type="entry name" value="Methyltransf_31"/>
    <property type="match status" value="1"/>
</dbReference>
<dbReference type="GO" id="GO:0032259">
    <property type="term" value="P:methylation"/>
    <property type="evidence" value="ECO:0007669"/>
    <property type="project" value="UniProtKB-KW"/>
</dbReference>
<dbReference type="RefSeq" id="XP_016265812.1">
    <property type="nucleotide sequence ID" value="XM_016404807.1"/>
</dbReference>
<feature type="compositionally biased region" description="Basic and acidic residues" evidence="4">
    <location>
        <begin position="51"/>
        <end position="62"/>
    </location>
</feature>
<dbReference type="HOGENOM" id="CLU_039068_5_3_1"/>
<dbReference type="InterPro" id="IPR050447">
    <property type="entry name" value="Erg6_SMT_methyltransf"/>
</dbReference>
<dbReference type="PANTHER" id="PTHR44068">
    <property type="entry name" value="ZGC:194242"/>
    <property type="match status" value="1"/>
</dbReference>
<feature type="compositionally biased region" description="Low complexity" evidence="4">
    <location>
        <begin position="311"/>
        <end position="339"/>
    </location>
</feature>
<proteinExistence type="inferred from homology"/>
<dbReference type="AlphaFoldDB" id="A0A0D2B0I9"/>
<dbReference type="InterPro" id="IPR025714">
    <property type="entry name" value="Methyltranfer_dom"/>
</dbReference>
<name>A0A0D2B0I9_9EURO</name>
<dbReference type="SUPFAM" id="SSF53335">
    <property type="entry name" value="S-adenosyl-L-methionine-dependent methyltransferases"/>
    <property type="match status" value="1"/>
</dbReference>
<evidence type="ECO:0000313" key="6">
    <source>
        <dbReference type="EMBL" id="KIW45596.1"/>
    </source>
</evidence>
<evidence type="ECO:0000256" key="4">
    <source>
        <dbReference type="SAM" id="MobiDB-lite"/>
    </source>
</evidence>
<gene>
    <name evidence="6" type="ORF">PV06_03975</name>
</gene>
<dbReference type="OrthoDB" id="540004at2759"/>
<dbReference type="PANTHER" id="PTHR44068:SF1">
    <property type="entry name" value="HYPOTHETICAL LOC100005854"/>
    <property type="match status" value="1"/>
</dbReference>
<dbReference type="CDD" id="cd02440">
    <property type="entry name" value="AdoMet_MTases"/>
    <property type="match status" value="1"/>
</dbReference>
<dbReference type="Pfam" id="PF08498">
    <property type="entry name" value="Sterol_MT_C"/>
    <property type="match status" value="1"/>
</dbReference>
<keyword evidence="7" id="KW-1185">Reference proteome</keyword>
<keyword evidence="1 3" id="KW-0808">Transferase</keyword>
<evidence type="ECO:0000256" key="1">
    <source>
        <dbReference type="ARBA" id="ARBA00022679"/>
    </source>
</evidence>
<evidence type="ECO:0000256" key="3">
    <source>
        <dbReference type="PROSITE-ProRule" id="PRU01022"/>
    </source>
</evidence>
<dbReference type="Gene3D" id="3.40.50.150">
    <property type="entry name" value="Vaccinia Virus protein VP39"/>
    <property type="match status" value="1"/>
</dbReference>
<keyword evidence="3" id="KW-0949">S-adenosyl-L-methionine</keyword>
<dbReference type="PROSITE" id="PS51685">
    <property type="entry name" value="SAM_MT_ERG6_SMT"/>
    <property type="match status" value="1"/>
</dbReference>